<feature type="domain" description="Glycosyltransferase 2-like" evidence="9">
    <location>
        <begin position="512"/>
        <end position="670"/>
    </location>
</feature>
<organism evidence="11 12">
    <name type="scientific">Microlunatus kandeliicorticis</name>
    <dbReference type="NCBI Taxonomy" id="1759536"/>
    <lineage>
        <taxon>Bacteria</taxon>
        <taxon>Bacillati</taxon>
        <taxon>Actinomycetota</taxon>
        <taxon>Actinomycetes</taxon>
        <taxon>Propionibacteriales</taxon>
        <taxon>Propionibacteriaceae</taxon>
        <taxon>Microlunatus</taxon>
    </lineage>
</organism>
<comment type="similarity">
    <text evidence="2">Belongs to the glycosyltransferase 2 family.</text>
</comment>
<evidence type="ECO:0000313" key="11">
    <source>
        <dbReference type="EMBL" id="MBA8795668.1"/>
    </source>
</evidence>
<dbReference type="PANTHER" id="PTHR48090:SF7">
    <property type="entry name" value="RFBJ PROTEIN"/>
    <property type="match status" value="1"/>
</dbReference>
<dbReference type="InterPro" id="IPR050256">
    <property type="entry name" value="Glycosyltransferase_2"/>
</dbReference>
<evidence type="ECO:0000256" key="1">
    <source>
        <dbReference type="ARBA" id="ARBA00004127"/>
    </source>
</evidence>
<feature type="domain" description="ArnT-like N-terminal" evidence="10">
    <location>
        <begin position="79"/>
        <end position="191"/>
    </location>
</feature>
<evidence type="ECO:0000256" key="2">
    <source>
        <dbReference type="ARBA" id="ARBA00006739"/>
    </source>
</evidence>
<feature type="transmembrane region" description="Helical" evidence="8">
    <location>
        <begin position="134"/>
        <end position="153"/>
    </location>
</feature>
<keyword evidence="3" id="KW-0328">Glycosyltransferase</keyword>
<evidence type="ECO:0000256" key="5">
    <source>
        <dbReference type="ARBA" id="ARBA00022692"/>
    </source>
</evidence>
<feature type="transmembrane region" description="Helical" evidence="8">
    <location>
        <begin position="430"/>
        <end position="448"/>
    </location>
</feature>
<keyword evidence="12" id="KW-1185">Reference proteome</keyword>
<dbReference type="Proteomes" id="UP000523079">
    <property type="component" value="Unassembled WGS sequence"/>
</dbReference>
<keyword evidence="6 8" id="KW-1133">Transmembrane helix</keyword>
<dbReference type="EMBL" id="JACGWT010000005">
    <property type="protein sequence ID" value="MBA8795668.1"/>
    <property type="molecule type" value="Genomic_DNA"/>
</dbReference>
<proteinExistence type="inferred from homology"/>
<feature type="transmembrane region" description="Helical" evidence="8">
    <location>
        <begin position="159"/>
        <end position="188"/>
    </location>
</feature>
<dbReference type="InterPro" id="IPR001173">
    <property type="entry name" value="Glyco_trans_2-like"/>
</dbReference>
<comment type="subcellular location">
    <subcellularLocation>
        <location evidence="1">Endomembrane system</location>
        <topology evidence="1">Multi-pass membrane protein</topology>
    </subcellularLocation>
</comment>
<sequence length="749" mass="80993">MRRRVLPHLLFAVLLVSGAVLRWLAWTAYRPAILYIDSFRYLYLSTEPQPDAIDPLGYPLILAHLLTDGQGRDDGTLASVAGLQHLLGLGIALALYLLLLRIGVRPWLAALGLAPFLLDAYQVQIEEMIMSETWFLALLTVALWLLLAGRGLSWWRAGLAGAVIGAAMFVRIIGGVAIVPVLIFCLTAAVHGRRLRAARVVLRTGLAALAFGGVVLAYAHHYKEQTGHWGLTTAHGNALYGRAASIADCDRLPLDPTLRMFCPVERLDARNDIDYYANIVFGNDYWPADLPAGADKNALARQFAITVMTHQPVGFFGGILGDFAKNFSPWKITFGDGLPVERWQFQTSYPYDPPGDTQPDYWSQRYDKIKPSVDVGIASFLRSYQLGVGHTPGPALAVAAVLGVVGGWPRRERRRPDDGQAREVRRLTRAAALTTGLGLTLLFGADAFEFSWRYQIPGLLTLPLGGALGLSALLGRRRARPPLAPFPDPVDAAAVTAFDREHPGLALAPVAVVIAAYNEGPGIGPVLTGMPARCVAGPVSVLVVVDGASDDTAAAARAAGALVADVPVNRGQGAALRLGYRLAARYGASLVVTTDADGQYDIAELDRLLAPIVEDRADFVTGSRRLGSEQHDSRVRWLGVRVFAVVASVLTRRRITDTSFGFRAMRTSLVAELPLREPQYQSSELLLRVIGAGARVVEVPSSMRLRSSGASKKGGSLVYGANYARVMLGTWARLGRRRRSAVRRSRPAG</sequence>
<dbReference type="InterPro" id="IPR003342">
    <property type="entry name" value="ArnT-like_N"/>
</dbReference>
<keyword evidence="7 8" id="KW-0472">Membrane</keyword>
<feature type="transmembrane region" description="Helical" evidence="8">
    <location>
        <begin position="77"/>
        <end position="99"/>
    </location>
</feature>
<dbReference type="GO" id="GO:0016020">
    <property type="term" value="C:membrane"/>
    <property type="evidence" value="ECO:0007669"/>
    <property type="project" value="InterPro"/>
</dbReference>
<dbReference type="Pfam" id="PF00535">
    <property type="entry name" value="Glycos_transf_2"/>
    <property type="match status" value="1"/>
</dbReference>
<evidence type="ECO:0000259" key="10">
    <source>
        <dbReference type="Pfam" id="PF02366"/>
    </source>
</evidence>
<evidence type="ECO:0000313" key="12">
    <source>
        <dbReference type="Proteomes" id="UP000523079"/>
    </source>
</evidence>
<feature type="transmembrane region" description="Helical" evidence="8">
    <location>
        <begin position="200"/>
        <end position="219"/>
    </location>
</feature>
<protein>
    <submittedName>
        <fullName evidence="11">Uncharacterized protein</fullName>
    </submittedName>
</protein>
<dbReference type="GO" id="GO:0006493">
    <property type="term" value="P:protein O-linked glycosylation"/>
    <property type="evidence" value="ECO:0007669"/>
    <property type="project" value="InterPro"/>
</dbReference>
<evidence type="ECO:0000256" key="4">
    <source>
        <dbReference type="ARBA" id="ARBA00022679"/>
    </source>
</evidence>
<evidence type="ECO:0000256" key="8">
    <source>
        <dbReference type="SAM" id="Phobius"/>
    </source>
</evidence>
<feature type="transmembrane region" description="Helical" evidence="8">
    <location>
        <begin position="391"/>
        <end position="409"/>
    </location>
</feature>
<keyword evidence="5 8" id="KW-0812">Transmembrane</keyword>
<dbReference type="AlphaFoldDB" id="A0A7W3IUT2"/>
<dbReference type="RefSeq" id="WP_182561257.1">
    <property type="nucleotide sequence ID" value="NZ_JACGWT010000005.1"/>
</dbReference>
<dbReference type="Pfam" id="PF02366">
    <property type="entry name" value="PMT"/>
    <property type="match status" value="1"/>
</dbReference>
<dbReference type="Gene3D" id="3.90.550.10">
    <property type="entry name" value="Spore Coat Polysaccharide Biosynthesis Protein SpsA, Chain A"/>
    <property type="match status" value="1"/>
</dbReference>
<dbReference type="CDD" id="cd04179">
    <property type="entry name" value="DPM_DPG-synthase_like"/>
    <property type="match status" value="1"/>
</dbReference>
<gene>
    <name evidence="11" type="ORF">FHX74_003304</name>
</gene>
<evidence type="ECO:0000256" key="7">
    <source>
        <dbReference type="ARBA" id="ARBA00023136"/>
    </source>
</evidence>
<evidence type="ECO:0000256" key="3">
    <source>
        <dbReference type="ARBA" id="ARBA00022676"/>
    </source>
</evidence>
<dbReference type="PANTHER" id="PTHR48090">
    <property type="entry name" value="UNDECAPRENYL-PHOSPHATE 4-DEOXY-4-FORMAMIDO-L-ARABINOSE TRANSFERASE-RELATED"/>
    <property type="match status" value="1"/>
</dbReference>
<name>A0A7W3IUT2_9ACTN</name>
<evidence type="ECO:0000256" key="6">
    <source>
        <dbReference type="ARBA" id="ARBA00022989"/>
    </source>
</evidence>
<evidence type="ECO:0000259" key="9">
    <source>
        <dbReference type="Pfam" id="PF00535"/>
    </source>
</evidence>
<accession>A0A7W3IUT2</accession>
<dbReference type="GO" id="GO:0012505">
    <property type="term" value="C:endomembrane system"/>
    <property type="evidence" value="ECO:0007669"/>
    <property type="project" value="UniProtKB-SubCell"/>
</dbReference>
<keyword evidence="4" id="KW-0808">Transferase</keyword>
<comment type="caution">
    <text evidence="11">The sequence shown here is derived from an EMBL/GenBank/DDBJ whole genome shotgun (WGS) entry which is preliminary data.</text>
</comment>
<dbReference type="InterPro" id="IPR029044">
    <property type="entry name" value="Nucleotide-diphossugar_trans"/>
</dbReference>
<reference evidence="11 12" key="1">
    <citation type="submission" date="2020-07" db="EMBL/GenBank/DDBJ databases">
        <title>Sequencing the genomes of 1000 actinobacteria strains.</title>
        <authorList>
            <person name="Klenk H.-P."/>
        </authorList>
    </citation>
    <scope>NUCLEOTIDE SEQUENCE [LARGE SCALE GENOMIC DNA]</scope>
    <source>
        <strain evidence="11 12">DSM 100723</strain>
    </source>
</reference>
<dbReference type="GO" id="GO:0000030">
    <property type="term" value="F:mannosyltransferase activity"/>
    <property type="evidence" value="ECO:0007669"/>
    <property type="project" value="InterPro"/>
</dbReference>
<dbReference type="SUPFAM" id="SSF53448">
    <property type="entry name" value="Nucleotide-diphospho-sugar transferases"/>
    <property type="match status" value="1"/>
</dbReference>